<dbReference type="EMBL" id="JBBKZS010000008">
    <property type="protein sequence ID" value="MEJ8856722.1"/>
    <property type="molecule type" value="Genomic_DNA"/>
</dbReference>
<dbReference type="CDD" id="cd08422">
    <property type="entry name" value="PBP2_CrgA_like"/>
    <property type="match status" value="1"/>
</dbReference>
<evidence type="ECO:0000313" key="7">
    <source>
        <dbReference type="Proteomes" id="UP001367030"/>
    </source>
</evidence>
<protein>
    <submittedName>
        <fullName evidence="6">LysR family transcriptional regulator</fullName>
    </submittedName>
</protein>
<dbReference type="SUPFAM" id="SSF53850">
    <property type="entry name" value="Periplasmic binding protein-like II"/>
    <property type="match status" value="1"/>
</dbReference>
<keyword evidence="7" id="KW-1185">Reference proteome</keyword>
<dbReference type="PANTHER" id="PTHR30537">
    <property type="entry name" value="HTH-TYPE TRANSCRIPTIONAL REGULATOR"/>
    <property type="match status" value="1"/>
</dbReference>
<dbReference type="Pfam" id="PF03466">
    <property type="entry name" value="LysR_substrate"/>
    <property type="match status" value="1"/>
</dbReference>
<name>A0ABU8XA62_9BURK</name>
<evidence type="ECO:0000259" key="5">
    <source>
        <dbReference type="PROSITE" id="PS50931"/>
    </source>
</evidence>
<sequence length="313" mass="34669">MQGLQQFLSFAETARHGSFAAAARELGSAPSTLAKAVTRLEASLGVKLFHRTTRQVSLTPDGERLYRRCERVLTEIEDLHADAAGTRATVVGTLRVDMPIVYGRRVLLPVLARLKAEHPGLELDVRLQDSFVDLVRDGIDLAVRVGALHDSSLVARRFDSQHLLLCASPDYIARHGMPATLAALEQHQAVLFRMPSSGRDRPWQFVQRGKPVNLQPRSELRLNDGEALVQAAVLGLGMVQLPSVMVDDELRDGRLVELLPSLRPLPMPISAVYPSQRLLPPRVRVLLDALMALERTEPPERPKTLKRRGSPPQ</sequence>
<proteinExistence type="inferred from homology"/>
<reference evidence="6 7" key="1">
    <citation type="submission" date="2024-03" db="EMBL/GenBank/DDBJ databases">
        <title>Novel species of the genus Variovorax.</title>
        <authorList>
            <person name="Liu Q."/>
            <person name="Xin Y.-H."/>
        </authorList>
    </citation>
    <scope>NUCLEOTIDE SEQUENCE [LARGE SCALE GENOMIC DNA]</scope>
    <source>
        <strain evidence="6 7">KACC 18901</strain>
    </source>
</reference>
<dbReference type="InterPro" id="IPR000847">
    <property type="entry name" value="LysR_HTH_N"/>
</dbReference>
<dbReference type="InterPro" id="IPR036390">
    <property type="entry name" value="WH_DNA-bd_sf"/>
</dbReference>
<dbReference type="Gene3D" id="1.10.10.10">
    <property type="entry name" value="Winged helix-like DNA-binding domain superfamily/Winged helix DNA-binding domain"/>
    <property type="match status" value="1"/>
</dbReference>
<dbReference type="Gene3D" id="3.40.190.290">
    <property type="match status" value="1"/>
</dbReference>
<dbReference type="Pfam" id="PF00126">
    <property type="entry name" value="HTH_1"/>
    <property type="match status" value="1"/>
</dbReference>
<dbReference type="RefSeq" id="WP_340336799.1">
    <property type="nucleotide sequence ID" value="NZ_JBBKZS010000008.1"/>
</dbReference>
<accession>A0ABU8XA62</accession>
<dbReference type="Proteomes" id="UP001367030">
    <property type="component" value="Unassembled WGS sequence"/>
</dbReference>
<dbReference type="InterPro" id="IPR005119">
    <property type="entry name" value="LysR_subst-bd"/>
</dbReference>
<keyword evidence="2" id="KW-0805">Transcription regulation</keyword>
<dbReference type="InterPro" id="IPR036388">
    <property type="entry name" value="WH-like_DNA-bd_sf"/>
</dbReference>
<dbReference type="InterPro" id="IPR058163">
    <property type="entry name" value="LysR-type_TF_proteobact-type"/>
</dbReference>
<keyword evidence="4" id="KW-0804">Transcription</keyword>
<comment type="similarity">
    <text evidence="1">Belongs to the LysR transcriptional regulatory family.</text>
</comment>
<evidence type="ECO:0000256" key="4">
    <source>
        <dbReference type="ARBA" id="ARBA00023163"/>
    </source>
</evidence>
<evidence type="ECO:0000256" key="2">
    <source>
        <dbReference type="ARBA" id="ARBA00023015"/>
    </source>
</evidence>
<gene>
    <name evidence="6" type="ORF">WKW79_19260</name>
</gene>
<feature type="domain" description="HTH lysR-type" evidence="5">
    <location>
        <begin position="1"/>
        <end position="59"/>
    </location>
</feature>
<comment type="caution">
    <text evidence="6">The sequence shown here is derived from an EMBL/GenBank/DDBJ whole genome shotgun (WGS) entry which is preliminary data.</text>
</comment>
<dbReference type="SUPFAM" id="SSF46785">
    <property type="entry name" value="Winged helix' DNA-binding domain"/>
    <property type="match status" value="1"/>
</dbReference>
<evidence type="ECO:0000256" key="1">
    <source>
        <dbReference type="ARBA" id="ARBA00009437"/>
    </source>
</evidence>
<dbReference type="PROSITE" id="PS50931">
    <property type="entry name" value="HTH_LYSR"/>
    <property type="match status" value="1"/>
</dbReference>
<evidence type="ECO:0000256" key="3">
    <source>
        <dbReference type="ARBA" id="ARBA00023125"/>
    </source>
</evidence>
<organism evidence="6 7">
    <name type="scientific">Variovorax robiniae</name>
    <dbReference type="NCBI Taxonomy" id="1836199"/>
    <lineage>
        <taxon>Bacteria</taxon>
        <taxon>Pseudomonadati</taxon>
        <taxon>Pseudomonadota</taxon>
        <taxon>Betaproteobacteria</taxon>
        <taxon>Burkholderiales</taxon>
        <taxon>Comamonadaceae</taxon>
        <taxon>Variovorax</taxon>
    </lineage>
</organism>
<keyword evidence="3" id="KW-0238">DNA-binding</keyword>
<evidence type="ECO:0000313" key="6">
    <source>
        <dbReference type="EMBL" id="MEJ8856722.1"/>
    </source>
</evidence>
<dbReference type="PANTHER" id="PTHR30537:SF5">
    <property type="entry name" value="HTH-TYPE TRANSCRIPTIONAL ACTIVATOR TTDR-RELATED"/>
    <property type="match status" value="1"/>
</dbReference>